<evidence type="ECO:0000313" key="2">
    <source>
        <dbReference type="Proteomes" id="UP000266841"/>
    </source>
</evidence>
<proteinExistence type="predicted"/>
<evidence type="ECO:0000313" key="1">
    <source>
        <dbReference type="EMBL" id="EJK57582.1"/>
    </source>
</evidence>
<accession>K0SG69</accession>
<sequence>ASRFYIRDDGQNRARTTLVLAVDPIPLQILLGTFIWDPIEKIWPLGLAVGPENRPTQLVSPGFTLVQLHVPPWLGAITSRPSRDDAGDKSSIVTGM</sequence>
<reference evidence="1 2" key="1">
    <citation type="journal article" date="2012" name="Genome Biol.">
        <title>Genome and low-iron response of an oceanic diatom adapted to chronic iron limitation.</title>
        <authorList>
            <person name="Lommer M."/>
            <person name="Specht M."/>
            <person name="Roy A.S."/>
            <person name="Kraemer L."/>
            <person name="Andreson R."/>
            <person name="Gutowska M.A."/>
            <person name="Wolf J."/>
            <person name="Bergner S.V."/>
            <person name="Schilhabel M.B."/>
            <person name="Klostermeier U.C."/>
            <person name="Beiko R.G."/>
            <person name="Rosenstiel P."/>
            <person name="Hippler M."/>
            <person name="Laroche J."/>
        </authorList>
    </citation>
    <scope>NUCLEOTIDE SEQUENCE [LARGE SCALE GENOMIC DNA]</scope>
    <source>
        <strain evidence="1 2">CCMP1005</strain>
    </source>
</reference>
<dbReference type="EMBL" id="AGNL01027806">
    <property type="protein sequence ID" value="EJK57582.1"/>
    <property type="molecule type" value="Genomic_DNA"/>
</dbReference>
<name>K0SG69_THAOC</name>
<protein>
    <submittedName>
        <fullName evidence="1">Uncharacterized protein</fullName>
    </submittedName>
</protein>
<gene>
    <name evidence="1" type="ORF">THAOC_22359</name>
</gene>
<dbReference type="AlphaFoldDB" id="K0SG69"/>
<organism evidence="1 2">
    <name type="scientific">Thalassiosira oceanica</name>
    <name type="common">Marine diatom</name>
    <dbReference type="NCBI Taxonomy" id="159749"/>
    <lineage>
        <taxon>Eukaryota</taxon>
        <taxon>Sar</taxon>
        <taxon>Stramenopiles</taxon>
        <taxon>Ochrophyta</taxon>
        <taxon>Bacillariophyta</taxon>
        <taxon>Coscinodiscophyceae</taxon>
        <taxon>Thalassiosirophycidae</taxon>
        <taxon>Thalassiosirales</taxon>
        <taxon>Thalassiosiraceae</taxon>
        <taxon>Thalassiosira</taxon>
    </lineage>
</organism>
<dbReference type="Proteomes" id="UP000266841">
    <property type="component" value="Unassembled WGS sequence"/>
</dbReference>
<keyword evidence="2" id="KW-1185">Reference proteome</keyword>
<feature type="non-terminal residue" evidence="1">
    <location>
        <position position="1"/>
    </location>
</feature>
<comment type="caution">
    <text evidence="1">The sequence shown here is derived from an EMBL/GenBank/DDBJ whole genome shotgun (WGS) entry which is preliminary data.</text>
</comment>